<proteinExistence type="predicted"/>
<protein>
    <submittedName>
        <fullName evidence="1">Uncharacterized protein</fullName>
    </submittedName>
</protein>
<comment type="caution">
    <text evidence="1">The sequence shown here is derived from an EMBL/GenBank/DDBJ whole genome shotgun (WGS) entry which is preliminary data.</text>
</comment>
<organism evidence="1 2">
    <name type="scientific">Oceaniferula marina</name>
    <dbReference type="NCBI Taxonomy" id="2748318"/>
    <lineage>
        <taxon>Bacteria</taxon>
        <taxon>Pseudomonadati</taxon>
        <taxon>Verrucomicrobiota</taxon>
        <taxon>Verrucomicrobiia</taxon>
        <taxon>Verrucomicrobiales</taxon>
        <taxon>Verrucomicrobiaceae</taxon>
        <taxon>Oceaniferula</taxon>
    </lineage>
</organism>
<reference evidence="1 2" key="1">
    <citation type="submission" date="2020-07" db="EMBL/GenBank/DDBJ databases">
        <title>Roseicoccus Jingziensis gen. nov., sp. nov., isolated from coastal seawater.</title>
        <authorList>
            <person name="Feng X."/>
        </authorList>
    </citation>
    <scope>NUCLEOTIDE SEQUENCE [LARGE SCALE GENOMIC DNA]</scope>
    <source>
        <strain evidence="1 2">N1E253</strain>
    </source>
</reference>
<accession>A0A851GR46</accession>
<dbReference type="EMBL" id="JACBAZ010000005">
    <property type="protein sequence ID" value="NWK56674.1"/>
    <property type="molecule type" value="Genomic_DNA"/>
</dbReference>
<sequence>MERTFILSIQSTNNKTVAEGVVETGKGSGSGLNHQGTKDRVALIATLAHHLFPNKNKMTKAYNKSTIFYRKASFLLPLSKFNKVRIRWVALNHYTPTPDPHRSSLPSFSMKDKTMDYFSIKPAQSA</sequence>
<gene>
    <name evidence="1" type="ORF">HW115_13710</name>
</gene>
<evidence type="ECO:0000313" key="2">
    <source>
        <dbReference type="Proteomes" id="UP000557872"/>
    </source>
</evidence>
<dbReference type="Proteomes" id="UP000557872">
    <property type="component" value="Unassembled WGS sequence"/>
</dbReference>
<dbReference type="RefSeq" id="WP_178933474.1">
    <property type="nucleotide sequence ID" value="NZ_JACBAZ010000005.1"/>
</dbReference>
<evidence type="ECO:0000313" key="1">
    <source>
        <dbReference type="EMBL" id="NWK56674.1"/>
    </source>
</evidence>
<keyword evidence="2" id="KW-1185">Reference proteome</keyword>
<name>A0A851GR46_9BACT</name>
<dbReference type="AlphaFoldDB" id="A0A851GR46"/>